<proteinExistence type="predicted"/>
<name>A0A6B1D8A6_9CHLR</name>
<protein>
    <submittedName>
        <fullName evidence="1">Uncharacterized protein</fullName>
    </submittedName>
</protein>
<evidence type="ECO:0000313" key="1">
    <source>
        <dbReference type="EMBL" id="MYC95844.1"/>
    </source>
</evidence>
<gene>
    <name evidence="1" type="ORF">F4X14_12850</name>
</gene>
<reference evidence="1" key="1">
    <citation type="submission" date="2019-09" db="EMBL/GenBank/DDBJ databases">
        <title>Characterisation of the sponge microbiome using genome-centric metagenomics.</title>
        <authorList>
            <person name="Engelberts J.P."/>
            <person name="Robbins S.J."/>
            <person name="De Goeij J.M."/>
            <person name="Aranda M."/>
            <person name="Bell S.C."/>
            <person name="Webster N.S."/>
        </authorList>
    </citation>
    <scope>NUCLEOTIDE SEQUENCE</scope>
    <source>
        <strain evidence="1">SB0661_bin_32</strain>
    </source>
</reference>
<organism evidence="1">
    <name type="scientific">Caldilineaceae bacterium SB0661_bin_32</name>
    <dbReference type="NCBI Taxonomy" id="2605255"/>
    <lineage>
        <taxon>Bacteria</taxon>
        <taxon>Bacillati</taxon>
        <taxon>Chloroflexota</taxon>
        <taxon>Caldilineae</taxon>
        <taxon>Caldilineales</taxon>
        <taxon>Caldilineaceae</taxon>
    </lineage>
</organism>
<comment type="caution">
    <text evidence="1">The sequence shown here is derived from an EMBL/GenBank/DDBJ whole genome shotgun (WGS) entry which is preliminary data.</text>
</comment>
<dbReference type="AlphaFoldDB" id="A0A6B1D8A6"/>
<accession>A0A6B1D8A6</accession>
<sequence length="71" mass="7743">MIAEDPDEPDLVIESLRSFAEFIMEESHLPVPEIGAGSEGFLEAEWRIPSGGGRKAASDESYWAAATEYSP</sequence>
<dbReference type="EMBL" id="VXMH01000069">
    <property type="protein sequence ID" value="MYC95844.1"/>
    <property type="molecule type" value="Genomic_DNA"/>
</dbReference>